<evidence type="ECO:0000313" key="1">
    <source>
        <dbReference type="EMBL" id="MFL1732343.1"/>
    </source>
</evidence>
<comment type="caution">
    <text evidence="1">The sequence shown here is derived from an EMBL/GenBank/DDBJ whole genome shotgun (WGS) entry which is preliminary data.</text>
</comment>
<organism evidence="1 2">
    <name type="scientific">Moraxella oculi</name>
    <dbReference type="NCBI Taxonomy" id="2940516"/>
    <lineage>
        <taxon>Bacteria</taxon>
        <taxon>Pseudomonadati</taxon>
        <taxon>Pseudomonadota</taxon>
        <taxon>Gammaproteobacteria</taxon>
        <taxon>Moraxellales</taxon>
        <taxon>Moraxellaceae</taxon>
        <taxon>Moraxella</taxon>
    </lineage>
</organism>
<name>A0ABW8U5D4_9GAMM</name>
<protein>
    <submittedName>
        <fullName evidence="1">Uncharacterized protein</fullName>
    </submittedName>
</protein>
<sequence length="57" mass="5637">MMDAAVAVSGGALSGSGFGMVAKGTQIAVSSIRAVQTTSNTVRAGMGTGQYLVLLMD</sequence>
<proteinExistence type="predicted"/>
<dbReference type="Proteomes" id="UP001624684">
    <property type="component" value="Unassembled WGS sequence"/>
</dbReference>
<dbReference type="EMBL" id="JBJJXE010000006">
    <property type="protein sequence ID" value="MFL1732343.1"/>
    <property type="molecule type" value="Genomic_DNA"/>
</dbReference>
<reference evidence="1 2" key="1">
    <citation type="submission" date="2024-11" db="EMBL/GenBank/DDBJ databases">
        <title>First Report of Moraxella oculi in Brazil in an Infectious Bovine Keratoconjunctivitis Outbreak.</title>
        <authorList>
            <person name="Carvalho C.V."/>
            <person name="Domingues R."/>
            <person name="Coutinho C."/>
            <person name="Honorio N.T.B.S."/>
            <person name="Faza D.R.L.R."/>
            <person name="Carvalho W.A."/>
            <person name="Machado A.B.F."/>
            <person name="Martins M.F."/>
            <person name="Gaspar E.B."/>
        </authorList>
    </citation>
    <scope>NUCLEOTIDE SEQUENCE [LARGE SCALE GENOMIC DNA]</scope>
    <source>
        <strain evidence="1 2">2117LE</strain>
    </source>
</reference>
<keyword evidence="2" id="KW-1185">Reference proteome</keyword>
<accession>A0ABW8U5D4</accession>
<gene>
    <name evidence="1" type="ORF">ACJHVH_04945</name>
</gene>
<dbReference type="RefSeq" id="WP_407068994.1">
    <property type="nucleotide sequence ID" value="NZ_JBJJXE010000006.1"/>
</dbReference>
<evidence type="ECO:0000313" key="2">
    <source>
        <dbReference type="Proteomes" id="UP001624684"/>
    </source>
</evidence>